<dbReference type="EMBL" id="JAHQIW010000578">
    <property type="protein sequence ID" value="KAJ1348894.1"/>
    <property type="molecule type" value="Genomic_DNA"/>
</dbReference>
<name>A0AAD5QGT0_PARTN</name>
<comment type="caution">
    <text evidence="1">The sequence shown here is derived from an EMBL/GenBank/DDBJ whole genome shotgun (WGS) entry which is preliminary data.</text>
</comment>
<evidence type="ECO:0000313" key="2">
    <source>
        <dbReference type="Proteomes" id="UP001196413"/>
    </source>
</evidence>
<reference evidence="1" key="1">
    <citation type="submission" date="2021-06" db="EMBL/GenBank/DDBJ databases">
        <title>Parelaphostrongylus tenuis whole genome reference sequence.</title>
        <authorList>
            <person name="Garwood T.J."/>
            <person name="Larsen P.A."/>
            <person name="Fountain-Jones N.M."/>
            <person name="Garbe J.R."/>
            <person name="Macchietto M.G."/>
            <person name="Kania S.A."/>
            <person name="Gerhold R.W."/>
            <person name="Richards J.E."/>
            <person name="Wolf T.M."/>
        </authorList>
    </citation>
    <scope>NUCLEOTIDE SEQUENCE</scope>
    <source>
        <strain evidence="1">MNPRO001-30</strain>
        <tissue evidence="1">Meninges</tissue>
    </source>
</reference>
<protein>
    <submittedName>
        <fullName evidence="1">Uncharacterized protein</fullName>
    </submittedName>
</protein>
<accession>A0AAD5QGT0</accession>
<dbReference type="Proteomes" id="UP001196413">
    <property type="component" value="Unassembled WGS sequence"/>
</dbReference>
<gene>
    <name evidence="1" type="ORF">KIN20_004299</name>
</gene>
<proteinExistence type="predicted"/>
<sequence length="70" mass="8104">MTREKYGDALREEDWGVIKDKELETMFQGLAVSVDEYTGNDSDASMDKNVYTYKVLSMTMTELTMHEELL</sequence>
<dbReference type="AlphaFoldDB" id="A0AAD5QGT0"/>
<keyword evidence="2" id="KW-1185">Reference proteome</keyword>
<organism evidence="1 2">
    <name type="scientific">Parelaphostrongylus tenuis</name>
    <name type="common">Meningeal worm</name>
    <dbReference type="NCBI Taxonomy" id="148309"/>
    <lineage>
        <taxon>Eukaryota</taxon>
        <taxon>Metazoa</taxon>
        <taxon>Ecdysozoa</taxon>
        <taxon>Nematoda</taxon>
        <taxon>Chromadorea</taxon>
        <taxon>Rhabditida</taxon>
        <taxon>Rhabditina</taxon>
        <taxon>Rhabditomorpha</taxon>
        <taxon>Strongyloidea</taxon>
        <taxon>Metastrongylidae</taxon>
        <taxon>Parelaphostrongylus</taxon>
    </lineage>
</organism>
<evidence type="ECO:0000313" key="1">
    <source>
        <dbReference type="EMBL" id="KAJ1348894.1"/>
    </source>
</evidence>